<protein>
    <submittedName>
        <fullName evidence="1">RecX family transcriptional regulator</fullName>
    </submittedName>
</protein>
<dbReference type="Proteomes" id="UP001240639">
    <property type="component" value="Unassembled WGS sequence"/>
</dbReference>
<accession>A0ABT9HM31</accession>
<sequence>MSDADATSRRRKRTPKPLDAGRLEELALAYVARFSTSAGKLRAYLKRKLRERGWDEDGEPPVEQLVTRFVEKGYVDDAAYGRAKAQGLLARGYGGRRVEQALRAAEIGEEVRSKLAPDEAERRAAIVALMRRRRFGPYGGPPPPDAEAAHKLREKRLAALLRAGHDFDAARRVLEAATIEELEEWVAEAAEYD</sequence>
<evidence type="ECO:0000313" key="2">
    <source>
        <dbReference type="Proteomes" id="UP001240639"/>
    </source>
</evidence>
<evidence type="ECO:0000313" key="1">
    <source>
        <dbReference type="EMBL" id="MDP4574206.1"/>
    </source>
</evidence>
<keyword evidence="2" id="KW-1185">Reference proteome</keyword>
<name>A0ABT9HM31_9SPHN</name>
<comment type="caution">
    <text evidence="1">The sequence shown here is derived from an EMBL/GenBank/DDBJ whole genome shotgun (WGS) entry which is preliminary data.</text>
</comment>
<organism evidence="1 2">
    <name type="scientific">Qipengyuania profundimaris</name>
    <dbReference type="NCBI Taxonomy" id="3067652"/>
    <lineage>
        <taxon>Bacteria</taxon>
        <taxon>Pseudomonadati</taxon>
        <taxon>Pseudomonadota</taxon>
        <taxon>Alphaproteobacteria</taxon>
        <taxon>Sphingomonadales</taxon>
        <taxon>Erythrobacteraceae</taxon>
        <taxon>Qipengyuania</taxon>
    </lineage>
</organism>
<gene>
    <name evidence="1" type="ORF">Q9K02_03515</name>
</gene>
<dbReference type="EMBL" id="JAVAIM010000001">
    <property type="protein sequence ID" value="MDP4574206.1"/>
    <property type="molecule type" value="Genomic_DNA"/>
</dbReference>
<proteinExistence type="predicted"/>
<reference evidence="1 2" key="1">
    <citation type="submission" date="2023-08" db="EMBL/GenBank/DDBJ databases">
        <title>genomic of G39.</title>
        <authorList>
            <person name="Wang Y."/>
        </authorList>
    </citation>
    <scope>NUCLEOTIDE SEQUENCE [LARGE SCALE GENOMIC DNA]</scope>
    <source>
        <strain evidence="1 2">G39</strain>
    </source>
</reference>
<dbReference type="RefSeq" id="WP_305931644.1">
    <property type="nucleotide sequence ID" value="NZ_JAVAIM010000001.1"/>
</dbReference>